<dbReference type="InterPro" id="IPR005162">
    <property type="entry name" value="Retrotrans_gag_dom"/>
</dbReference>
<dbReference type="Pfam" id="PF03732">
    <property type="entry name" value="Retrotrans_gag"/>
    <property type="match status" value="1"/>
</dbReference>
<evidence type="ECO:0000256" key="8">
    <source>
        <dbReference type="PROSITE-ProRule" id="PRU00047"/>
    </source>
</evidence>
<organism evidence="12 13">
    <name type="scientific">Trichomonascus ciferrii</name>
    <dbReference type="NCBI Taxonomy" id="44093"/>
    <lineage>
        <taxon>Eukaryota</taxon>
        <taxon>Fungi</taxon>
        <taxon>Dikarya</taxon>
        <taxon>Ascomycota</taxon>
        <taxon>Saccharomycotina</taxon>
        <taxon>Dipodascomycetes</taxon>
        <taxon>Dipodascales</taxon>
        <taxon>Trichomonascaceae</taxon>
        <taxon>Trichomonascus</taxon>
        <taxon>Trichomonascus ciferrii complex</taxon>
    </lineage>
</organism>
<dbReference type="GO" id="GO:0008233">
    <property type="term" value="F:peptidase activity"/>
    <property type="evidence" value="ECO:0007669"/>
    <property type="project" value="UniProtKB-KW"/>
</dbReference>
<evidence type="ECO:0000256" key="3">
    <source>
        <dbReference type="ARBA" id="ARBA00022695"/>
    </source>
</evidence>
<dbReference type="GO" id="GO:0004519">
    <property type="term" value="F:endonuclease activity"/>
    <property type="evidence" value="ECO:0007669"/>
    <property type="project" value="UniProtKB-KW"/>
</dbReference>
<evidence type="ECO:0000256" key="6">
    <source>
        <dbReference type="ARBA" id="ARBA00022801"/>
    </source>
</evidence>
<keyword evidence="13" id="KW-1185">Reference proteome</keyword>
<dbReference type="InterPro" id="IPR000477">
    <property type="entry name" value="RT_dom"/>
</dbReference>
<keyword evidence="4" id="KW-0540">Nuclease</keyword>
<reference evidence="12" key="1">
    <citation type="journal article" date="2019" name="G3 (Bethesda)">
        <title>Genome Assemblies of Two Rare Opportunistic Yeast Pathogens: Diutina rugosa (syn. Candida rugosa) and Trichomonascus ciferrii (syn. Candida ciferrii).</title>
        <authorList>
            <person name="Mixao V."/>
            <person name="Saus E."/>
            <person name="Hansen A.P."/>
            <person name="Lass-Florl C."/>
            <person name="Gabaldon T."/>
        </authorList>
    </citation>
    <scope>NUCLEOTIDE SEQUENCE</scope>
    <source>
        <strain evidence="12">CBS 4856</strain>
    </source>
</reference>
<dbReference type="PANTHER" id="PTHR24559">
    <property type="entry name" value="TRANSPOSON TY3-I GAG-POL POLYPROTEIN"/>
    <property type="match status" value="1"/>
</dbReference>
<dbReference type="Gene3D" id="4.10.60.10">
    <property type="entry name" value="Zinc finger, CCHC-type"/>
    <property type="match status" value="1"/>
</dbReference>
<dbReference type="InterPro" id="IPR036875">
    <property type="entry name" value="Znf_CCHC_sf"/>
</dbReference>
<dbReference type="InterPro" id="IPR043502">
    <property type="entry name" value="DNA/RNA_pol_sf"/>
</dbReference>
<keyword evidence="3" id="KW-0548">Nucleotidyltransferase</keyword>
<keyword evidence="2" id="KW-0808">Transferase</keyword>
<evidence type="ECO:0000259" key="10">
    <source>
        <dbReference type="PROSITE" id="PS50158"/>
    </source>
</evidence>
<dbReference type="Pfam" id="PF00078">
    <property type="entry name" value="RVT_1"/>
    <property type="match status" value="1"/>
</dbReference>
<dbReference type="GO" id="GO:0008270">
    <property type="term" value="F:zinc ion binding"/>
    <property type="evidence" value="ECO:0007669"/>
    <property type="project" value="UniProtKB-KW"/>
</dbReference>
<feature type="compositionally biased region" description="Polar residues" evidence="9">
    <location>
        <begin position="99"/>
        <end position="118"/>
    </location>
</feature>
<dbReference type="PROSITE" id="PS50878">
    <property type="entry name" value="RT_POL"/>
    <property type="match status" value="1"/>
</dbReference>
<accession>A0A642V6V6</accession>
<dbReference type="OrthoDB" id="4488294at2759"/>
<dbReference type="SMART" id="SM00343">
    <property type="entry name" value="ZnF_C2HC"/>
    <property type="match status" value="1"/>
</dbReference>
<dbReference type="PANTHER" id="PTHR24559:SF444">
    <property type="entry name" value="REVERSE TRANSCRIPTASE DOMAIN-CONTAINING PROTEIN"/>
    <property type="match status" value="1"/>
</dbReference>
<dbReference type="AlphaFoldDB" id="A0A642V6V6"/>
<keyword evidence="7" id="KW-0695">RNA-directed DNA polymerase</keyword>
<dbReference type="VEuPathDB" id="FungiDB:TRICI_002318"/>
<sequence>MEECFFGAYRPPHIEETVAAEFTSLKQGKMTVMEYFNRFNTMRNRAIGIMALHELAALGMFKQGLCKEFSAQAKRAPGVRSVRELLPVLTGFEMDTVTEDSGNQHRQGTNRPNRFPNRYNSRANNFADPARANVPHHESQPTTDAYGDVAMHLMSLSSQERQRRLTERRCFACGSQGHFQRDCDRTFYGYEEDSKPDDPLSINLIDGESFCNEVIHHNAVVGVVHVTQTDGEPVAKPEDENLPKFIQEEFSDVVADELPHHLAQQREVKVEHAIDLEPGKRPPSRRAYRMSFAQQQELDRQIKELLERGFIRNSMSPYSAPVLFAKKKDGSMRLCIDYRALNEQTIKNKFPLPLMEDLLDMLHGAKFLSKIDLMSGYHQVPIKPSDCHKTAFSTRYGHYEWVVIPFGLCNAPATFQSAMNRVLQPFIGRFVVVYLDNILIFSSTAEEHEMHIRQVLNTLRANQFVAKRSKCEFFKTKLDYLGFTIENGTVRPDADKIEAVKNWPTPTTSDEYHSFTAFCGVYRRHIENYSRRADPLINYQNKKTPWGPEQDAAFADLKDCMSHYPGDCQSLVQVASLSRE</sequence>
<protein>
    <submittedName>
        <fullName evidence="12">Uncharacterized protein</fullName>
    </submittedName>
</protein>
<dbReference type="FunFam" id="3.10.10.10:FF:000007">
    <property type="entry name" value="Retrovirus-related Pol polyprotein from transposon 17.6-like Protein"/>
    <property type="match status" value="1"/>
</dbReference>
<evidence type="ECO:0000313" key="13">
    <source>
        <dbReference type="Proteomes" id="UP000761534"/>
    </source>
</evidence>
<keyword evidence="1" id="KW-0645">Protease</keyword>
<dbReference type="PROSITE" id="PS50158">
    <property type="entry name" value="ZF_CCHC"/>
    <property type="match status" value="1"/>
</dbReference>
<dbReference type="SUPFAM" id="SSF57756">
    <property type="entry name" value="Retrovirus zinc finger-like domains"/>
    <property type="match status" value="1"/>
</dbReference>
<dbReference type="GO" id="GO:0003676">
    <property type="term" value="F:nucleic acid binding"/>
    <property type="evidence" value="ECO:0007669"/>
    <property type="project" value="InterPro"/>
</dbReference>
<name>A0A642V6V6_9ASCO</name>
<dbReference type="GO" id="GO:0003964">
    <property type="term" value="F:RNA-directed DNA polymerase activity"/>
    <property type="evidence" value="ECO:0007669"/>
    <property type="project" value="UniProtKB-KW"/>
</dbReference>
<keyword evidence="6" id="KW-0378">Hydrolase</keyword>
<dbReference type="Pfam" id="PF00098">
    <property type="entry name" value="zf-CCHC"/>
    <property type="match status" value="1"/>
</dbReference>
<dbReference type="CDD" id="cd01647">
    <property type="entry name" value="RT_LTR"/>
    <property type="match status" value="1"/>
</dbReference>
<evidence type="ECO:0000256" key="9">
    <source>
        <dbReference type="SAM" id="MobiDB-lite"/>
    </source>
</evidence>
<dbReference type="GO" id="GO:0006508">
    <property type="term" value="P:proteolysis"/>
    <property type="evidence" value="ECO:0007669"/>
    <property type="project" value="UniProtKB-KW"/>
</dbReference>
<evidence type="ECO:0000313" key="12">
    <source>
        <dbReference type="EMBL" id="KAA8915534.1"/>
    </source>
</evidence>
<dbReference type="InterPro" id="IPR053134">
    <property type="entry name" value="RNA-dir_DNA_polymerase"/>
</dbReference>
<keyword evidence="8" id="KW-0862">Zinc</keyword>
<dbReference type="SUPFAM" id="SSF56672">
    <property type="entry name" value="DNA/RNA polymerases"/>
    <property type="match status" value="1"/>
</dbReference>
<dbReference type="InterPro" id="IPR001878">
    <property type="entry name" value="Znf_CCHC"/>
</dbReference>
<evidence type="ECO:0000256" key="4">
    <source>
        <dbReference type="ARBA" id="ARBA00022722"/>
    </source>
</evidence>
<evidence type="ECO:0000256" key="7">
    <source>
        <dbReference type="ARBA" id="ARBA00022918"/>
    </source>
</evidence>
<dbReference type="Proteomes" id="UP000761534">
    <property type="component" value="Unassembled WGS sequence"/>
</dbReference>
<dbReference type="InterPro" id="IPR043128">
    <property type="entry name" value="Rev_trsase/Diguanyl_cyclase"/>
</dbReference>
<comment type="caution">
    <text evidence="12">The sequence shown here is derived from an EMBL/GenBank/DDBJ whole genome shotgun (WGS) entry which is preliminary data.</text>
</comment>
<feature type="region of interest" description="Disordered" evidence="9">
    <location>
        <begin position="96"/>
        <end position="118"/>
    </location>
</feature>
<dbReference type="Gene3D" id="3.30.70.270">
    <property type="match status" value="2"/>
</dbReference>
<feature type="domain" description="Reverse transcriptase" evidence="11">
    <location>
        <begin position="306"/>
        <end position="485"/>
    </location>
</feature>
<keyword evidence="8" id="KW-0479">Metal-binding</keyword>
<proteinExistence type="predicted"/>
<evidence type="ECO:0000256" key="1">
    <source>
        <dbReference type="ARBA" id="ARBA00022670"/>
    </source>
</evidence>
<keyword evidence="5" id="KW-0255">Endonuclease</keyword>
<evidence type="ECO:0000256" key="2">
    <source>
        <dbReference type="ARBA" id="ARBA00022679"/>
    </source>
</evidence>
<evidence type="ECO:0000259" key="11">
    <source>
        <dbReference type="PROSITE" id="PS50878"/>
    </source>
</evidence>
<dbReference type="Gene3D" id="3.10.10.10">
    <property type="entry name" value="HIV Type 1 Reverse Transcriptase, subunit A, domain 1"/>
    <property type="match status" value="1"/>
</dbReference>
<evidence type="ECO:0000256" key="5">
    <source>
        <dbReference type="ARBA" id="ARBA00022759"/>
    </source>
</evidence>
<feature type="domain" description="CCHC-type" evidence="10">
    <location>
        <begin position="168"/>
        <end position="183"/>
    </location>
</feature>
<keyword evidence="8" id="KW-0863">Zinc-finger</keyword>
<gene>
    <name evidence="12" type="ORF">TRICI_002318</name>
</gene>
<dbReference type="EMBL" id="SWFS01000159">
    <property type="protein sequence ID" value="KAA8915534.1"/>
    <property type="molecule type" value="Genomic_DNA"/>
</dbReference>